<dbReference type="Proteomes" id="UP000295334">
    <property type="component" value="Unassembled WGS sequence"/>
</dbReference>
<gene>
    <name evidence="3" type="ORF">EPD60_07270</name>
</gene>
<name>A0A4R1BH95_9BACT</name>
<dbReference type="RefSeq" id="WP_131448346.1">
    <property type="nucleotide sequence ID" value="NZ_SJZI01000011.1"/>
</dbReference>
<feature type="region of interest" description="Disordered" evidence="1">
    <location>
        <begin position="23"/>
        <end position="96"/>
    </location>
</feature>
<keyword evidence="2" id="KW-0732">Signal</keyword>
<feature type="chain" id="PRO_5020312254" description="PBCV-specific basic adaptor domain-containing protein" evidence="2">
    <location>
        <begin position="21"/>
        <end position="96"/>
    </location>
</feature>
<dbReference type="EMBL" id="SJZI01000011">
    <property type="protein sequence ID" value="TCJ16537.1"/>
    <property type="molecule type" value="Genomic_DNA"/>
</dbReference>
<feature type="signal peptide" evidence="2">
    <location>
        <begin position="1"/>
        <end position="20"/>
    </location>
</feature>
<evidence type="ECO:0008006" key="5">
    <source>
        <dbReference type="Google" id="ProtNLM"/>
    </source>
</evidence>
<comment type="caution">
    <text evidence="3">The sequence shown here is derived from an EMBL/GenBank/DDBJ whole genome shotgun (WGS) entry which is preliminary data.</text>
</comment>
<accession>A0A4R1BH95</accession>
<keyword evidence="4" id="KW-1185">Reference proteome</keyword>
<reference evidence="3 4" key="1">
    <citation type="submission" date="2019-03" db="EMBL/GenBank/DDBJ databases">
        <authorList>
            <person name="Kim M.K.M."/>
        </authorList>
    </citation>
    <scope>NUCLEOTIDE SEQUENCE [LARGE SCALE GENOMIC DNA]</scope>
    <source>
        <strain evidence="3 4">17J68-12</strain>
    </source>
</reference>
<evidence type="ECO:0000313" key="4">
    <source>
        <dbReference type="Proteomes" id="UP000295334"/>
    </source>
</evidence>
<proteinExistence type="predicted"/>
<evidence type="ECO:0000313" key="3">
    <source>
        <dbReference type="EMBL" id="TCJ16537.1"/>
    </source>
</evidence>
<feature type="compositionally biased region" description="Basic and acidic residues" evidence="1">
    <location>
        <begin position="23"/>
        <end position="42"/>
    </location>
</feature>
<dbReference type="AlphaFoldDB" id="A0A4R1BH95"/>
<feature type="compositionally biased region" description="Basic residues" evidence="1">
    <location>
        <begin position="60"/>
        <end position="73"/>
    </location>
</feature>
<evidence type="ECO:0000256" key="2">
    <source>
        <dbReference type="SAM" id="SignalP"/>
    </source>
</evidence>
<organism evidence="3 4">
    <name type="scientific">Flaviaesturariibacter flavus</name>
    <dbReference type="NCBI Taxonomy" id="2502780"/>
    <lineage>
        <taxon>Bacteria</taxon>
        <taxon>Pseudomonadati</taxon>
        <taxon>Bacteroidota</taxon>
        <taxon>Chitinophagia</taxon>
        <taxon>Chitinophagales</taxon>
        <taxon>Chitinophagaceae</taxon>
        <taxon>Flaviaestuariibacter</taxon>
    </lineage>
</organism>
<protein>
    <recommendedName>
        <fullName evidence="5">PBCV-specific basic adaptor domain-containing protein</fullName>
    </recommendedName>
</protein>
<sequence length="96" mass="10553">MKKVLVLCSALLLGTAALHAQTTDDIKSTPTKQKEEHSDGTKVKVKPKTTAKDKAYNVVHRNKKRSSGTKAKMKSADGEKTRVQTKTSESTIRKDN</sequence>
<evidence type="ECO:0000256" key="1">
    <source>
        <dbReference type="SAM" id="MobiDB-lite"/>
    </source>
</evidence>